<keyword evidence="3" id="KW-0444">Lipid biosynthesis</keyword>
<keyword evidence="7" id="KW-0448">Lipopolysaccharide biosynthesis</keyword>
<sequence>MPEACPPARRGATPGRARHLPAIPARHTLPRPRSRRGADRLAPASLDPPDARPPDARLPAAEPPTARDWAALGIAILASQAGQVLLKLGALGLPPLEGAPLASLLAQILRVETLLGLGCYGSGTLFYVVALRRIPMSVAAPCTAISYVSATLFGVLLFGEALSPLKLGGLALVCLGVLLLADFAARRPARADLTAPAPAVSASR</sequence>
<dbReference type="InterPro" id="IPR000620">
    <property type="entry name" value="EamA_dom"/>
</dbReference>
<feature type="transmembrane region" description="Helical" evidence="12">
    <location>
        <begin position="69"/>
        <end position="93"/>
    </location>
</feature>
<dbReference type="GO" id="GO:0009245">
    <property type="term" value="P:lipid A biosynthetic process"/>
    <property type="evidence" value="ECO:0007669"/>
    <property type="project" value="UniProtKB-KW"/>
</dbReference>
<keyword evidence="6 12" id="KW-0812">Transmembrane</keyword>
<keyword evidence="10 12" id="KW-0472">Membrane</keyword>
<evidence type="ECO:0000256" key="7">
    <source>
        <dbReference type="ARBA" id="ARBA00022985"/>
    </source>
</evidence>
<protein>
    <recommendedName>
        <fullName evidence="13">EamA domain-containing protein</fullName>
    </recommendedName>
</protein>
<keyword evidence="4" id="KW-0997">Cell inner membrane</keyword>
<evidence type="ECO:0000313" key="14">
    <source>
        <dbReference type="EMBL" id="RAI57412.1"/>
    </source>
</evidence>
<evidence type="ECO:0000256" key="6">
    <source>
        <dbReference type="ARBA" id="ARBA00022692"/>
    </source>
</evidence>
<dbReference type="PANTHER" id="PTHR30561">
    <property type="entry name" value="SMR FAMILY PROTON-DEPENDENT DRUG EFFLUX TRANSPORTER SUGE"/>
    <property type="match status" value="1"/>
</dbReference>
<feature type="compositionally biased region" description="Low complexity" evidence="11">
    <location>
        <begin position="1"/>
        <end position="15"/>
    </location>
</feature>
<keyword evidence="2" id="KW-1003">Cell membrane</keyword>
<evidence type="ECO:0000256" key="1">
    <source>
        <dbReference type="ARBA" id="ARBA00004651"/>
    </source>
</evidence>
<evidence type="ECO:0000256" key="8">
    <source>
        <dbReference type="ARBA" id="ARBA00022989"/>
    </source>
</evidence>
<dbReference type="InterPro" id="IPR000390">
    <property type="entry name" value="Small_drug/metabolite_transptr"/>
</dbReference>
<dbReference type="GO" id="GO:0005886">
    <property type="term" value="C:plasma membrane"/>
    <property type="evidence" value="ECO:0007669"/>
    <property type="project" value="UniProtKB-SubCell"/>
</dbReference>
<keyword evidence="15" id="KW-1185">Reference proteome</keyword>
<dbReference type="Pfam" id="PF00892">
    <property type="entry name" value="EamA"/>
    <property type="match status" value="1"/>
</dbReference>
<feature type="region of interest" description="Disordered" evidence="11">
    <location>
        <begin position="1"/>
        <end position="62"/>
    </location>
</feature>
<reference evidence="15" key="1">
    <citation type="submission" date="2018-06" db="EMBL/GenBank/DDBJ databases">
        <authorList>
            <person name="Khan S.A."/>
        </authorList>
    </citation>
    <scope>NUCLEOTIDE SEQUENCE [LARGE SCALE GENOMIC DNA]</scope>
    <source>
        <strain evidence="15">DB-1506</strain>
    </source>
</reference>
<feature type="domain" description="EamA" evidence="13">
    <location>
        <begin position="114"/>
        <end position="180"/>
    </location>
</feature>
<feature type="transmembrane region" description="Helical" evidence="12">
    <location>
        <begin position="165"/>
        <end position="185"/>
    </location>
</feature>
<dbReference type="PANTHER" id="PTHR30561:SF9">
    <property type="entry name" value="4-AMINO-4-DEOXY-L-ARABINOSE-PHOSPHOUNDECAPRENOL FLIPPASE SUBUNIT ARNF-RELATED"/>
    <property type="match status" value="1"/>
</dbReference>
<accession>A0A327M573</accession>
<dbReference type="Proteomes" id="UP000249065">
    <property type="component" value="Unassembled WGS sequence"/>
</dbReference>
<comment type="subcellular location">
    <subcellularLocation>
        <location evidence="1">Cell membrane</location>
        <topology evidence="1">Multi-pass membrane protein</topology>
    </subcellularLocation>
</comment>
<dbReference type="GO" id="GO:0022857">
    <property type="term" value="F:transmembrane transporter activity"/>
    <property type="evidence" value="ECO:0007669"/>
    <property type="project" value="InterPro"/>
</dbReference>
<dbReference type="SUPFAM" id="SSF103481">
    <property type="entry name" value="Multidrug resistance efflux transporter EmrE"/>
    <property type="match status" value="1"/>
</dbReference>
<dbReference type="AlphaFoldDB" id="A0A327M573"/>
<dbReference type="InterPro" id="IPR037185">
    <property type="entry name" value="EmrE-like"/>
</dbReference>
<evidence type="ECO:0000256" key="9">
    <source>
        <dbReference type="ARBA" id="ARBA00023098"/>
    </source>
</evidence>
<proteinExistence type="predicted"/>
<evidence type="ECO:0000256" key="11">
    <source>
        <dbReference type="SAM" id="MobiDB-lite"/>
    </source>
</evidence>
<evidence type="ECO:0000259" key="13">
    <source>
        <dbReference type="Pfam" id="PF00892"/>
    </source>
</evidence>
<feature type="transmembrane region" description="Helical" evidence="12">
    <location>
        <begin position="138"/>
        <end position="159"/>
    </location>
</feature>
<name>A0A327M573_9PROT</name>
<dbReference type="Gene3D" id="1.10.3730.20">
    <property type="match status" value="1"/>
</dbReference>
<keyword evidence="8 12" id="KW-1133">Transmembrane helix</keyword>
<keyword evidence="9" id="KW-0443">Lipid metabolism</keyword>
<evidence type="ECO:0000256" key="4">
    <source>
        <dbReference type="ARBA" id="ARBA00022519"/>
    </source>
</evidence>
<evidence type="ECO:0000256" key="5">
    <source>
        <dbReference type="ARBA" id="ARBA00022556"/>
    </source>
</evidence>
<comment type="caution">
    <text evidence="14">The sequence shown here is derived from an EMBL/GenBank/DDBJ whole genome shotgun (WGS) entry which is preliminary data.</text>
</comment>
<evidence type="ECO:0000313" key="15">
    <source>
        <dbReference type="Proteomes" id="UP000249065"/>
    </source>
</evidence>
<keyword evidence="5" id="KW-0441">Lipid A biosynthesis</keyword>
<dbReference type="GO" id="GO:0009103">
    <property type="term" value="P:lipopolysaccharide biosynthetic process"/>
    <property type="evidence" value="ECO:0007669"/>
    <property type="project" value="UniProtKB-KW"/>
</dbReference>
<feature type="transmembrane region" description="Helical" evidence="12">
    <location>
        <begin position="113"/>
        <end position="131"/>
    </location>
</feature>
<evidence type="ECO:0000256" key="12">
    <source>
        <dbReference type="SAM" id="Phobius"/>
    </source>
</evidence>
<gene>
    <name evidence="14" type="ORF">DOO78_18660</name>
</gene>
<evidence type="ECO:0000256" key="10">
    <source>
        <dbReference type="ARBA" id="ARBA00023136"/>
    </source>
</evidence>
<organism evidence="14 15">
    <name type="scientific">Roseicella frigidaeris</name>
    <dbReference type="NCBI Taxonomy" id="2230885"/>
    <lineage>
        <taxon>Bacteria</taxon>
        <taxon>Pseudomonadati</taxon>
        <taxon>Pseudomonadota</taxon>
        <taxon>Alphaproteobacteria</taxon>
        <taxon>Acetobacterales</taxon>
        <taxon>Roseomonadaceae</taxon>
        <taxon>Roseicella</taxon>
    </lineage>
</organism>
<dbReference type="EMBL" id="QLIX01000017">
    <property type="protein sequence ID" value="RAI57412.1"/>
    <property type="molecule type" value="Genomic_DNA"/>
</dbReference>
<evidence type="ECO:0000256" key="2">
    <source>
        <dbReference type="ARBA" id="ARBA00022475"/>
    </source>
</evidence>
<evidence type="ECO:0000256" key="3">
    <source>
        <dbReference type="ARBA" id="ARBA00022516"/>
    </source>
</evidence>